<dbReference type="EMBL" id="SJPN01000005">
    <property type="protein sequence ID" value="TWU00782.1"/>
    <property type="molecule type" value="Genomic_DNA"/>
</dbReference>
<organism evidence="3 4">
    <name type="scientific">Stieleria varia</name>
    <dbReference type="NCBI Taxonomy" id="2528005"/>
    <lineage>
        <taxon>Bacteria</taxon>
        <taxon>Pseudomonadati</taxon>
        <taxon>Planctomycetota</taxon>
        <taxon>Planctomycetia</taxon>
        <taxon>Pirellulales</taxon>
        <taxon>Pirellulaceae</taxon>
        <taxon>Stieleria</taxon>
    </lineage>
</organism>
<dbReference type="RefSeq" id="WP_146521340.1">
    <property type="nucleotide sequence ID" value="NZ_CP151726.1"/>
</dbReference>
<keyword evidence="4" id="KW-1185">Reference proteome</keyword>
<evidence type="ECO:0000313" key="3">
    <source>
        <dbReference type="EMBL" id="TWU00782.1"/>
    </source>
</evidence>
<feature type="transmembrane region" description="Helical" evidence="2">
    <location>
        <begin position="93"/>
        <end position="113"/>
    </location>
</feature>
<evidence type="ECO:0000256" key="1">
    <source>
        <dbReference type="SAM" id="Coils"/>
    </source>
</evidence>
<reference evidence="3 4" key="1">
    <citation type="submission" date="2019-02" db="EMBL/GenBank/DDBJ databases">
        <title>Deep-cultivation of Planctomycetes and their phenomic and genomic characterization uncovers novel biology.</title>
        <authorList>
            <person name="Wiegand S."/>
            <person name="Jogler M."/>
            <person name="Boedeker C."/>
            <person name="Pinto D."/>
            <person name="Vollmers J."/>
            <person name="Rivas-Marin E."/>
            <person name="Kohn T."/>
            <person name="Peeters S.H."/>
            <person name="Heuer A."/>
            <person name="Rast P."/>
            <person name="Oberbeckmann S."/>
            <person name="Bunk B."/>
            <person name="Jeske O."/>
            <person name="Meyerdierks A."/>
            <person name="Storesund J.E."/>
            <person name="Kallscheuer N."/>
            <person name="Luecker S."/>
            <person name="Lage O.M."/>
            <person name="Pohl T."/>
            <person name="Merkel B.J."/>
            <person name="Hornburger P."/>
            <person name="Mueller R.-W."/>
            <person name="Bruemmer F."/>
            <person name="Labrenz M."/>
            <person name="Spormann A.M."/>
            <person name="Op Den Camp H."/>
            <person name="Overmann J."/>
            <person name="Amann R."/>
            <person name="Jetten M.S.M."/>
            <person name="Mascher T."/>
            <person name="Medema M.H."/>
            <person name="Devos D.P."/>
            <person name="Kaster A.-K."/>
            <person name="Ovreas L."/>
            <person name="Rohde M."/>
            <person name="Galperin M.Y."/>
            <person name="Jogler C."/>
        </authorList>
    </citation>
    <scope>NUCLEOTIDE SEQUENCE [LARGE SCALE GENOMIC DNA]</scope>
    <source>
        <strain evidence="3 4">Pla52n</strain>
    </source>
</reference>
<evidence type="ECO:0000256" key="2">
    <source>
        <dbReference type="SAM" id="Phobius"/>
    </source>
</evidence>
<dbReference type="Proteomes" id="UP000320176">
    <property type="component" value="Unassembled WGS sequence"/>
</dbReference>
<dbReference type="OrthoDB" id="256399at2"/>
<sequence length="338" mass="37640">MTLRLDVGFLVLGGVATTLLRVSQRTGWPETICEASAWSVAAIGVFFAGDMRARFELMLERMFHRDAIRFPESKRESHQTQLRRGIQSLADRGGIIGALALPGVLLIAYLSLFSLQQDLLVGITWLLEIIAAAMVGNHVGRGVVYGLLGNILKLHGASVIVKASHPDGAAGLKPAGEFYSFQACLLMIPTAFFAIWWLIIRLWIDTPPLVDWQNWYLVFFAIAIACELIAFAYPLLFFHQQMKSRKRELLSSADEIGDRIVAIKTQLRSESATNRIKIMEDELAGLSEQYNSIEELPTWPFDQSLRRRLAISNVTLVVPVIVGNLDKVKEALKSLFSG</sequence>
<evidence type="ECO:0000313" key="4">
    <source>
        <dbReference type="Proteomes" id="UP000320176"/>
    </source>
</evidence>
<name>A0A5C6AP36_9BACT</name>
<dbReference type="AlphaFoldDB" id="A0A5C6AP36"/>
<comment type="caution">
    <text evidence="3">The sequence shown here is derived from an EMBL/GenBank/DDBJ whole genome shotgun (WGS) entry which is preliminary data.</text>
</comment>
<keyword evidence="1" id="KW-0175">Coiled coil</keyword>
<proteinExistence type="predicted"/>
<protein>
    <submittedName>
        <fullName evidence="3">Uncharacterized protein</fullName>
    </submittedName>
</protein>
<accession>A0A5C6AP36</accession>
<keyword evidence="2" id="KW-0472">Membrane</keyword>
<keyword evidence="2" id="KW-1133">Transmembrane helix</keyword>
<keyword evidence="2" id="KW-0812">Transmembrane</keyword>
<feature type="transmembrane region" description="Helical" evidence="2">
    <location>
        <begin position="183"/>
        <end position="204"/>
    </location>
</feature>
<feature type="transmembrane region" description="Helical" evidence="2">
    <location>
        <begin position="216"/>
        <end position="238"/>
    </location>
</feature>
<feature type="coiled-coil region" evidence="1">
    <location>
        <begin position="269"/>
        <end position="296"/>
    </location>
</feature>
<gene>
    <name evidence="3" type="ORF">Pla52n_41510</name>
</gene>